<sequence length="345" mass="38183">MHSLLRFTLDLFSDLPAPQVAPKPTAPPAKRARKAPRAPLVPPASLLPGGFDANGPLAPMDKAQAAPNLVANLVGPQQPVQSLRQAIAPAPFSHPLANRELRLAHAIVGYRFERAKRRTIGFMVGPDGLVVRAPNWTPIYEVEAALQTKADWIMRKLAETRERQTRREDARIVWADGVRLPYLGQSIAVVLDPSHSFKGVGAVLDAADGDMSAADSAGTLRVALPKHATPEQIRDAVQAWLMRQARANFIQRLDHFAPLLGVKWQRMGLSNAGTRWGSAKSDGSIRLNWRLIHFRQPVIDYVVAHELSHLRVMDHSPRFWDTVSTVVPDYATLRGQLKDDSIPKW</sequence>
<gene>
    <name evidence="3" type="ORF">EXZ61_18700</name>
</gene>
<feature type="domain" description="YgjP-like metallopeptidase" evidence="2">
    <location>
        <begin position="118"/>
        <end position="339"/>
    </location>
</feature>
<dbReference type="PANTHER" id="PTHR30399:SF1">
    <property type="entry name" value="UTP PYROPHOSPHATASE"/>
    <property type="match status" value="1"/>
</dbReference>
<dbReference type="EMBL" id="CP036282">
    <property type="protein sequence ID" value="QDL56044.1"/>
    <property type="molecule type" value="Genomic_DNA"/>
</dbReference>
<protein>
    <submittedName>
        <fullName evidence="3">DUF45 domain-containing protein</fullName>
    </submittedName>
</protein>
<evidence type="ECO:0000259" key="2">
    <source>
        <dbReference type="Pfam" id="PF01863"/>
    </source>
</evidence>
<dbReference type="CDD" id="cd07344">
    <property type="entry name" value="M48_yhfN_like"/>
    <property type="match status" value="1"/>
</dbReference>
<evidence type="ECO:0000313" key="3">
    <source>
        <dbReference type="EMBL" id="QDL56044.1"/>
    </source>
</evidence>
<feature type="region of interest" description="Disordered" evidence="1">
    <location>
        <begin position="17"/>
        <end position="39"/>
    </location>
</feature>
<dbReference type="Gene3D" id="3.30.2010.10">
    <property type="entry name" value="Metalloproteases ('zincins'), catalytic domain"/>
    <property type="match status" value="1"/>
</dbReference>
<dbReference type="InterPro" id="IPR002725">
    <property type="entry name" value="YgjP-like_metallopeptidase"/>
</dbReference>
<organism evidence="3 4">
    <name type="scientific">Rhodoferax aquaticus</name>
    <dbReference type="NCBI Taxonomy" id="2527691"/>
    <lineage>
        <taxon>Bacteria</taxon>
        <taxon>Pseudomonadati</taxon>
        <taxon>Pseudomonadota</taxon>
        <taxon>Betaproteobacteria</taxon>
        <taxon>Burkholderiales</taxon>
        <taxon>Comamonadaceae</taxon>
        <taxon>Rhodoferax</taxon>
    </lineage>
</organism>
<proteinExistence type="predicted"/>
<reference evidence="4" key="2">
    <citation type="journal article" date="2020" name="Int. J. Syst. Evol. Microbiol.">
        <title>Genomic insights into a novel species Rhodoferax aquaticus sp. nov., isolated from freshwater.</title>
        <authorList>
            <person name="Li T."/>
            <person name="Zhuo Y."/>
            <person name="Jin C.Z."/>
            <person name="Wu X."/>
            <person name="Ko S.R."/>
            <person name="Jin F.J."/>
            <person name="Ahn C.Y."/>
            <person name="Oh H.M."/>
            <person name="Lee H.G."/>
            <person name="Jin L."/>
        </authorList>
    </citation>
    <scope>NUCLEOTIDE SEQUENCE [LARGE SCALE GENOMIC DNA]</scope>
    <source>
        <strain evidence="4">Gr-4</strain>
    </source>
</reference>
<reference evidence="4" key="1">
    <citation type="submission" date="2019-02" db="EMBL/GenBank/DDBJ databases">
        <title>Complete genome sequence of Rhodoferax sp. Gr-4.</title>
        <authorList>
            <person name="Jin L."/>
        </authorList>
    </citation>
    <scope>NUCLEOTIDE SEQUENCE [LARGE SCALE GENOMIC DNA]</scope>
    <source>
        <strain evidence="4">Gr-4</strain>
    </source>
</reference>
<dbReference type="KEGG" id="rhg:EXZ61_18700"/>
<dbReference type="InterPro" id="IPR053136">
    <property type="entry name" value="UTP_pyrophosphatase-like"/>
</dbReference>
<dbReference type="Pfam" id="PF01863">
    <property type="entry name" value="YgjP-like"/>
    <property type="match status" value="1"/>
</dbReference>
<evidence type="ECO:0000256" key="1">
    <source>
        <dbReference type="SAM" id="MobiDB-lite"/>
    </source>
</evidence>
<dbReference type="RefSeq" id="WP_142813290.1">
    <property type="nucleotide sequence ID" value="NZ_CP036282.1"/>
</dbReference>
<dbReference type="Proteomes" id="UP000317365">
    <property type="component" value="Chromosome"/>
</dbReference>
<accession>A0A515ETP7</accession>
<keyword evidence="4" id="KW-1185">Reference proteome</keyword>
<dbReference type="AlphaFoldDB" id="A0A515ETP7"/>
<evidence type="ECO:0000313" key="4">
    <source>
        <dbReference type="Proteomes" id="UP000317365"/>
    </source>
</evidence>
<dbReference type="PANTHER" id="PTHR30399">
    <property type="entry name" value="UNCHARACTERIZED PROTEIN YGJP"/>
    <property type="match status" value="1"/>
</dbReference>
<name>A0A515ETP7_9BURK</name>